<evidence type="ECO:0000256" key="1">
    <source>
        <dbReference type="SAM" id="MobiDB-lite"/>
    </source>
</evidence>
<dbReference type="InterPro" id="IPR043128">
    <property type="entry name" value="Rev_trsase/Diguanyl_cyclase"/>
</dbReference>
<dbReference type="InterPro" id="IPR052155">
    <property type="entry name" value="Biofilm_reg_signaling"/>
</dbReference>
<evidence type="ECO:0000313" key="6">
    <source>
        <dbReference type="Proteomes" id="UP000586722"/>
    </source>
</evidence>
<protein>
    <submittedName>
        <fullName evidence="5">EAL domain-containing protein</fullName>
    </submittedName>
</protein>
<keyword evidence="2" id="KW-1133">Transmembrane helix</keyword>
<dbReference type="InterPro" id="IPR001633">
    <property type="entry name" value="EAL_dom"/>
</dbReference>
<dbReference type="SUPFAM" id="SSF55073">
    <property type="entry name" value="Nucleotide cyclase"/>
    <property type="match status" value="1"/>
</dbReference>
<dbReference type="CDD" id="cd01948">
    <property type="entry name" value="EAL"/>
    <property type="match status" value="1"/>
</dbReference>
<keyword evidence="2" id="KW-0472">Membrane</keyword>
<dbReference type="PROSITE" id="PS50883">
    <property type="entry name" value="EAL"/>
    <property type="match status" value="1"/>
</dbReference>
<comment type="caution">
    <text evidence="5">The sequence shown here is derived from an EMBL/GenBank/DDBJ whole genome shotgun (WGS) entry which is preliminary data.</text>
</comment>
<dbReference type="NCBIfam" id="TIGR00254">
    <property type="entry name" value="GGDEF"/>
    <property type="match status" value="1"/>
</dbReference>
<evidence type="ECO:0000256" key="2">
    <source>
        <dbReference type="SAM" id="Phobius"/>
    </source>
</evidence>
<gene>
    <name evidence="5" type="ORF">GWI72_18775</name>
</gene>
<dbReference type="PROSITE" id="PS50887">
    <property type="entry name" value="GGDEF"/>
    <property type="match status" value="1"/>
</dbReference>
<name>A0A7X5F6C5_9HYPH</name>
<dbReference type="SUPFAM" id="SSF141868">
    <property type="entry name" value="EAL domain-like"/>
    <property type="match status" value="1"/>
</dbReference>
<dbReference type="Proteomes" id="UP000586722">
    <property type="component" value="Unassembled WGS sequence"/>
</dbReference>
<organism evidence="5 6">
    <name type="scientific">Pannonibacter tanglangensis</name>
    <dbReference type="NCBI Taxonomy" id="2750084"/>
    <lineage>
        <taxon>Bacteria</taxon>
        <taxon>Pseudomonadati</taxon>
        <taxon>Pseudomonadota</taxon>
        <taxon>Alphaproteobacteria</taxon>
        <taxon>Hyphomicrobiales</taxon>
        <taxon>Stappiaceae</taxon>
        <taxon>Pannonibacter</taxon>
    </lineage>
</organism>
<reference evidence="6" key="1">
    <citation type="submission" date="2020-01" db="EMBL/GenBank/DDBJ databases">
        <authorList>
            <person name="Fang Y."/>
            <person name="Sun R."/>
            <person name="Nie L."/>
            <person name="He J."/>
            <person name="Hao L."/>
            <person name="Wang L."/>
            <person name="Su S."/>
            <person name="Lv E."/>
            <person name="Zhang Z."/>
            <person name="Xie R."/>
            <person name="Liu H."/>
        </authorList>
    </citation>
    <scope>NUCLEOTIDE SEQUENCE [LARGE SCALE GENOMIC DNA]</scope>
    <source>
        <strain evidence="6">XCT-53</strain>
    </source>
</reference>
<dbReference type="RefSeq" id="WP_161709627.1">
    <property type="nucleotide sequence ID" value="NZ_JAABLQ010000004.1"/>
</dbReference>
<dbReference type="PANTHER" id="PTHR44757:SF2">
    <property type="entry name" value="BIOFILM ARCHITECTURE MAINTENANCE PROTEIN MBAA"/>
    <property type="match status" value="1"/>
</dbReference>
<dbReference type="Gene3D" id="3.20.20.450">
    <property type="entry name" value="EAL domain"/>
    <property type="match status" value="1"/>
</dbReference>
<sequence length="680" mass="74216">MQIYGWHKDNRLWVGMAFGAMAFLFGAFFLTGLAVNHWIAKDAEAHSRLWAHTLADHLPDLKAIANGAPPSLESLDMIEMAEGMGKVFRFKIFDREGTARLISDRNGIVSTTEETLAEHNSKAAKVIATGKPYTVVKDGRPEGRPAVYASTYLPILENGEIIAVVEAYVDEAETAAMFRRELTLAGIGISLLLLVLIVAPFVALRHLARAKTLSDARANFLAEHDSVTGLLNRAAFLQRLDKRIGRPAGGTSILALHHIDIDGFKGLSEELGPDLSDALIRLVAIRTREMIRPYDFVGRLGSDELLVTQCGIATPQQAEALAARLIRRLSEPYILDDREVRLTISLGSAMSPSDAETARELVHKAGIALLFAKGAGGNSHSAFRDTMEDDMQKRRQLERRLRQAAREDDFALFFQPIMSVADARVVGFEALLRLPDGQGGLIPPNDFLPLAERLGLLPQIGEWVLRKACEAATNWPDTISIAVNLSPSQFETGKLPQLLAQILAETGLTPNRLELEITEHLLLKHSDNVLAQLKELKALGVSVVMDDFGSGYSSLSYLWRFPFDKIKIDRSFMAGYAESAEAIQKILSATVALGHALNMQVTIEGVETVFQARALEAVACDRLQGYLVGKPMADIEIPASLLKEFLVTVNQLSDLSSPGASTPAEATAQSEADRVQAVTG</sequence>
<dbReference type="InterPro" id="IPR035919">
    <property type="entry name" value="EAL_sf"/>
</dbReference>
<evidence type="ECO:0000259" key="3">
    <source>
        <dbReference type="PROSITE" id="PS50883"/>
    </source>
</evidence>
<evidence type="ECO:0000313" key="5">
    <source>
        <dbReference type="EMBL" id="NBN80329.1"/>
    </source>
</evidence>
<proteinExistence type="predicted"/>
<dbReference type="AlphaFoldDB" id="A0A7X5F6C5"/>
<dbReference type="PANTHER" id="PTHR44757">
    <property type="entry name" value="DIGUANYLATE CYCLASE DGCP"/>
    <property type="match status" value="1"/>
</dbReference>
<dbReference type="Pfam" id="PF00563">
    <property type="entry name" value="EAL"/>
    <property type="match status" value="1"/>
</dbReference>
<dbReference type="Gene3D" id="3.30.70.270">
    <property type="match status" value="1"/>
</dbReference>
<feature type="domain" description="EAL" evidence="3">
    <location>
        <begin position="394"/>
        <end position="645"/>
    </location>
</feature>
<dbReference type="SMART" id="SM00052">
    <property type="entry name" value="EAL"/>
    <property type="match status" value="1"/>
</dbReference>
<dbReference type="InterPro" id="IPR029787">
    <property type="entry name" value="Nucleotide_cyclase"/>
</dbReference>
<dbReference type="SMART" id="SM00267">
    <property type="entry name" value="GGDEF"/>
    <property type="match status" value="1"/>
</dbReference>
<feature type="transmembrane region" description="Helical" evidence="2">
    <location>
        <begin position="182"/>
        <end position="204"/>
    </location>
</feature>
<dbReference type="InterPro" id="IPR000160">
    <property type="entry name" value="GGDEF_dom"/>
</dbReference>
<dbReference type="Pfam" id="PF00990">
    <property type="entry name" value="GGDEF"/>
    <property type="match status" value="1"/>
</dbReference>
<dbReference type="CDD" id="cd01949">
    <property type="entry name" value="GGDEF"/>
    <property type="match status" value="1"/>
</dbReference>
<keyword evidence="2" id="KW-0812">Transmembrane</keyword>
<accession>A0A7X5F6C5</accession>
<dbReference type="EMBL" id="JAABLQ010000004">
    <property type="protein sequence ID" value="NBN80329.1"/>
    <property type="molecule type" value="Genomic_DNA"/>
</dbReference>
<feature type="transmembrane region" description="Helical" evidence="2">
    <location>
        <begin position="12"/>
        <end position="39"/>
    </location>
</feature>
<feature type="domain" description="GGDEF" evidence="4">
    <location>
        <begin position="252"/>
        <end position="385"/>
    </location>
</feature>
<evidence type="ECO:0000259" key="4">
    <source>
        <dbReference type="PROSITE" id="PS50887"/>
    </source>
</evidence>
<keyword evidence="6" id="KW-1185">Reference proteome</keyword>
<feature type="region of interest" description="Disordered" evidence="1">
    <location>
        <begin position="658"/>
        <end position="680"/>
    </location>
</feature>